<name>A0ABP9LHS4_9RHOB</name>
<sequence>MSKSPDAFRTIREVADWLGVAPHVLRFWESKFSQIRPVKRAGGRRYYRPADMELVGGIKVLLHDRGMTIRGAQRMIREEGVAAVMALSPSPDESQGPSEPIEGIAEETAWQSDAGAEIAEAGAEPSADDGPATESKPEPDLAPESEPELDLPPQTAPEPASPAPTETPAESGIADTPQPAPVEMGAPDAPEDSVENQAAAEAPTEVAGQDDAPAPSDTIAPDTDAPKPDQPDLTPADALDRLAQLATTRPVPAETLAAMRRLQQRLETPPAEL</sequence>
<gene>
    <name evidence="3" type="ORF">GCM10023209_30260</name>
</gene>
<dbReference type="RefSeq" id="WP_259552780.1">
    <property type="nucleotide sequence ID" value="NZ_BAABHW010000005.1"/>
</dbReference>
<dbReference type="Proteomes" id="UP001499910">
    <property type="component" value="Unassembled WGS sequence"/>
</dbReference>
<feature type="domain" description="HTH merR-type" evidence="2">
    <location>
        <begin position="10"/>
        <end position="78"/>
    </location>
</feature>
<dbReference type="InterPro" id="IPR000551">
    <property type="entry name" value="MerR-type_HTH_dom"/>
</dbReference>
<evidence type="ECO:0000256" key="1">
    <source>
        <dbReference type="SAM" id="MobiDB-lite"/>
    </source>
</evidence>
<dbReference type="CDD" id="cd04765">
    <property type="entry name" value="HTH_MlrA-like_sg2"/>
    <property type="match status" value="1"/>
</dbReference>
<dbReference type="Gene3D" id="1.10.1660.10">
    <property type="match status" value="1"/>
</dbReference>
<evidence type="ECO:0000313" key="3">
    <source>
        <dbReference type="EMBL" id="GAA5078769.1"/>
    </source>
</evidence>
<dbReference type="PROSITE" id="PS50937">
    <property type="entry name" value="HTH_MERR_2"/>
    <property type="match status" value="1"/>
</dbReference>
<accession>A0ABP9LHS4</accession>
<keyword evidence="4" id="KW-1185">Reference proteome</keyword>
<comment type="caution">
    <text evidence="3">The sequence shown here is derived from an EMBL/GenBank/DDBJ whole genome shotgun (WGS) entry which is preliminary data.</text>
</comment>
<proteinExistence type="predicted"/>
<dbReference type="InterPro" id="IPR009061">
    <property type="entry name" value="DNA-bd_dom_put_sf"/>
</dbReference>
<evidence type="ECO:0000259" key="2">
    <source>
        <dbReference type="PROSITE" id="PS50937"/>
    </source>
</evidence>
<dbReference type="SMART" id="SM00422">
    <property type="entry name" value="HTH_MERR"/>
    <property type="match status" value="1"/>
</dbReference>
<dbReference type="Pfam" id="PF13411">
    <property type="entry name" value="MerR_1"/>
    <property type="match status" value="1"/>
</dbReference>
<evidence type="ECO:0000313" key="4">
    <source>
        <dbReference type="Proteomes" id="UP001499910"/>
    </source>
</evidence>
<dbReference type="SUPFAM" id="SSF46955">
    <property type="entry name" value="Putative DNA-binding domain"/>
    <property type="match status" value="1"/>
</dbReference>
<feature type="region of interest" description="Disordered" evidence="1">
    <location>
        <begin position="120"/>
        <end position="238"/>
    </location>
</feature>
<reference evidence="4" key="1">
    <citation type="journal article" date="2019" name="Int. J. Syst. Evol. Microbiol.">
        <title>The Global Catalogue of Microorganisms (GCM) 10K type strain sequencing project: providing services to taxonomists for standard genome sequencing and annotation.</title>
        <authorList>
            <consortium name="The Broad Institute Genomics Platform"/>
            <consortium name="The Broad Institute Genome Sequencing Center for Infectious Disease"/>
            <person name="Wu L."/>
            <person name="Ma J."/>
        </authorList>
    </citation>
    <scope>NUCLEOTIDE SEQUENCE [LARGE SCALE GENOMIC DNA]</scope>
    <source>
        <strain evidence="4">JCM 18015</strain>
    </source>
</reference>
<protein>
    <submittedName>
        <fullName evidence="3">MerR family transcriptional regulator</fullName>
    </submittedName>
</protein>
<dbReference type="EMBL" id="BAABHW010000005">
    <property type="protein sequence ID" value="GAA5078769.1"/>
    <property type="molecule type" value="Genomic_DNA"/>
</dbReference>
<organism evidence="3 4">
    <name type="scientific">[Roseibacterium] beibuensis</name>
    <dbReference type="NCBI Taxonomy" id="1193142"/>
    <lineage>
        <taxon>Bacteria</taxon>
        <taxon>Pseudomonadati</taxon>
        <taxon>Pseudomonadota</taxon>
        <taxon>Alphaproteobacteria</taxon>
        <taxon>Rhodobacterales</taxon>
        <taxon>Roseobacteraceae</taxon>
        <taxon>Roseicyclus</taxon>
    </lineage>
</organism>